<keyword evidence="2" id="KW-1015">Disulfide bond</keyword>
<evidence type="ECO:0000259" key="6">
    <source>
        <dbReference type="PROSITE" id="PS01180"/>
    </source>
</evidence>
<feature type="transmembrane region" description="Helical" evidence="5">
    <location>
        <begin position="172"/>
        <end position="195"/>
    </location>
</feature>
<dbReference type="PROSITE" id="PS01180">
    <property type="entry name" value="CUB"/>
    <property type="match status" value="1"/>
</dbReference>
<proteinExistence type="predicted"/>
<evidence type="ECO:0000256" key="2">
    <source>
        <dbReference type="ARBA" id="ARBA00023157"/>
    </source>
</evidence>
<reference evidence="7 8" key="1">
    <citation type="submission" date="2024-04" db="EMBL/GenBank/DDBJ databases">
        <authorList>
            <consortium name="Genoscope - CEA"/>
            <person name="William W."/>
        </authorList>
    </citation>
    <scope>NUCLEOTIDE SEQUENCE [LARGE SCALE GENOMIC DNA]</scope>
</reference>
<feature type="compositionally biased region" description="Polar residues" evidence="4">
    <location>
        <begin position="405"/>
        <end position="415"/>
    </location>
</feature>
<accession>A0AAV2I610</accession>
<evidence type="ECO:0000256" key="3">
    <source>
        <dbReference type="PROSITE-ProRule" id="PRU00059"/>
    </source>
</evidence>
<name>A0AAV2I610_LYMST</name>
<sequence length="507" mass="55342">MVSLKRDSGFLIASHSFSISLIATMFWTPSNGFCIRQEELTGSTTDTAHYSSPGFTHSTGYKNNNNCRVLFRAAYQMDSLKIDVTDSDMEPRDNNNICLDRVVFYDGPTTDDSVLGEFCGRETPSFESSGSTVLMVFQTNNINDRNYKGFQLKFVSLDRGGKESYKPSKKMGVGAIVGIVIPAVLIYCVLFAFVYRRCKYSHQDRQNSGNAGSRPAEMRMAMLDQSSQGLIIQHVGNGHNQLAFHEPTGIDMQALADQQSTFASDQQRRRGRVRHPAGDLRNVEFMPPNPATLLNSKILHGAADDGCSGYSSEREESARLQDFRMAEPHFVHSSALFAQDPSGVFYAGNIDEHGILHPPSGEIFPVYPLAPAPSMTSSALIQSYLSQHLEDDRRSRGSSRSRRSPYTSGRNSPRDGSSGHGSPFRNRGNNPAGVYSGSPRMAGFLDTGGQTLTYYGMIDGVGSSAAVPEPGLSATADNVSNATYDLSVPPPSYEDASTGKYSPTLMK</sequence>
<protein>
    <recommendedName>
        <fullName evidence="6">CUB domain-containing protein</fullName>
    </recommendedName>
</protein>
<evidence type="ECO:0000256" key="4">
    <source>
        <dbReference type="SAM" id="MobiDB-lite"/>
    </source>
</evidence>
<dbReference type="SMART" id="SM00042">
    <property type="entry name" value="CUB"/>
    <property type="match status" value="1"/>
</dbReference>
<dbReference type="Gene3D" id="2.60.120.290">
    <property type="entry name" value="Spermadhesin, CUB domain"/>
    <property type="match status" value="1"/>
</dbReference>
<evidence type="ECO:0000256" key="1">
    <source>
        <dbReference type="ARBA" id="ARBA00022737"/>
    </source>
</evidence>
<dbReference type="PANTHER" id="PTHR24251:SF37">
    <property type="entry name" value="CUB DOMAIN-CONTAINING PROTEIN"/>
    <property type="match status" value="1"/>
</dbReference>
<dbReference type="AlphaFoldDB" id="A0AAV2I610"/>
<keyword evidence="5" id="KW-0812">Transmembrane</keyword>
<dbReference type="PANTHER" id="PTHR24251">
    <property type="entry name" value="OVOCHYMASE-RELATED"/>
    <property type="match status" value="1"/>
</dbReference>
<evidence type="ECO:0000313" key="7">
    <source>
        <dbReference type="EMBL" id="CAL1540180.1"/>
    </source>
</evidence>
<dbReference type="Pfam" id="PF00431">
    <property type="entry name" value="CUB"/>
    <property type="match status" value="1"/>
</dbReference>
<comment type="caution">
    <text evidence="7">The sequence shown here is derived from an EMBL/GenBank/DDBJ whole genome shotgun (WGS) entry which is preliminary data.</text>
</comment>
<comment type="caution">
    <text evidence="3">Lacks conserved residue(s) required for the propagation of feature annotation.</text>
</comment>
<feature type="domain" description="CUB" evidence="6">
    <location>
        <begin position="34"/>
        <end position="157"/>
    </location>
</feature>
<feature type="region of interest" description="Disordered" evidence="4">
    <location>
        <begin position="387"/>
        <end position="435"/>
    </location>
</feature>
<keyword evidence="1" id="KW-0677">Repeat</keyword>
<dbReference type="Proteomes" id="UP001497497">
    <property type="component" value="Unassembled WGS sequence"/>
</dbReference>
<dbReference type="EMBL" id="CAXITT010000374">
    <property type="protein sequence ID" value="CAL1540180.1"/>
    <property type="molecule type" value="Genomic_DNA"/>
</dbReference>
<dbReference type="CDD" id="cd00041">
    <property type="entry name" value="CUB"/>
    <property type="match status" value="1"/>
</dbReference>
<gene>
    <name evidence="7" type="ORF">GSLYS_00013896001</name>
</gene>
<feature type="region of interest" description="Disordered" evidence="4">
    <location>
        <begin position="486"/>
        <end position="507"/>
    </location>
</feature>
<keyword evidence="5" id="KW-1133">Transmembrane helix</keyword>
<evidence type="ECO:0000256" key="5">
    <source>
        <dbReference type="SAM" id="Phobius"/>
    </source>
</evidence>
<dbReference type="SUPFAM" id="SSF49854">
    <property type="entry name" value="Spermadhesin, CUB domain"/>
    <property type="match status" value="1"/>
</dbReference>
<dbReference type="InterPro" id="IPR035914">
    <property type="entry name" value="Sperma_CUB_dom_sf"/>
</dbReference>
<keyword evidence="8" id="KW-1185">Reference proteome</keyword>
<organism evidence="7 8">
    <name type="scientific">Lymnaea stagnalis</name>
    <name type="common">Great pond snail</name>
    <name type="synonym">Helix stagnalis</name>
    <dbReference type="NCBI Taxonomy" id="6523"/>
    <lineage>
        <taxon>Eukaryota</taxon>
        <taxon>Metazoa</taxon>
        <taxon>Spiralia</taxon>
        <taxon>Lophotrochozoa</taxon>
        <taxon>Mollusca</taxon>
        <taxon>Gastropoda</taxon>
        <taxon>Heterobranchia</taxon>
        <taxon>Euthyneura</taxon>
        <taxon>Panpulmonata</taxon>
        <taxon>Hygrophila</taxon>
        <taxon>Lymnaeoidea</taxon>
        <taxon>Lymnaeidae</taxon>
        <taxon>Lymnaea</taxon>
    </lineage>
</organism>
<evidence type="ECO:0000313" key="8">
    <source>
        <dbReference type="Proteomes" id="UP001497497"/>
    </source>
</evidence>
<keyword evidence="5" id="KW-0472">Membrane</keyword>
<dbReference type="InterPro" id="IPR000859">
    <property type="entry name" value="CUB_dom"/>
</dbReference>